<dbReference type="Proteomes" id="UP000018542">
    <property type="component" value="Chromosome"/>
</dbReference>
<dbReference type="Pfam" id="PF08447">
    <property type="entry name" value="PAS_3"/>
    <property type="match status" value="1"/>
</dbReference>
<feature type="domain" description="GGDEF" evidence="3">
    <location>
        <begin position="350"/>
        <end position="484"/>
    </location>
</feature>
<dbReference type="AlphaFoldDB" id="V5SF10"/>
<feature type="domain" description="PAC" evidence="2">
    <location>
        <begin position="259"/>
        <end position="311"/>
    </location>
</feature>
<dbReference type="PANTHER" id="PTHR44757">
    <property type="entry name" value="DIGUANYLATE CYCLASE DGCP"/>
    <property type="match status" value="1"/>
</dbReference>
<organism evidence="4 5">
    <name type="scientific">Hyphomicrobium nitrativorans NL23</name>
    <dbReference type="NCBI Taxonomy" id="1029756"/>
    <lineage>
        <taxon>Bacteria</taxon>
        <taxon>Pseudomonadati</taxon>
        <taxon>Pseudomonadota</taxon>
        <taxon>Alphaproteobacteria</taxon>
        <taxon>Hyphomicrobiales</taxon>
        <taxon>Hyphomicrobiaceae</taxon>
        <taxon>Hyphomicrobium</taxon>
    </lineage>
</organism>
<dbReference type="FunFam" id="3.30.70.270:FF:000001">
    <property type="entry name" value="Diguanylate cyclase domain protein"/>
    <property type="match status" value="1"/>
</dbReference>
<dbReference type="SMART" id="SM00086">
    <property type="entry name" value="PAC"/>
    <property type="match status" value="2"/>
</dbReference>
<dbReference type="Gene3D" id="3.30.70.270">
    <property type="match status" value="1"/>
</dbReference>
<dbReference type="Pfam" id="PF00990">
    <property type="entry name" value="GGDEF"/>
    <property type="match status" value="1"/>
</dbReference>
<dbReference type="InterPro" id="IPR013655">
    <property type="entry name" value="PAS_fold_3"/>
</dbReference>
<dbReference type="FunFam" id="3.30.450.20:FF:000099">
    <property type="entry name" value="Sensory box sensor histidine kinase"/>
    <property type="match status" value="1"/>
</dbReference>
<dbReference type="PROSITE" id="PS50887">
    <property type="entry name" value="GGDEF"/>
    <property type="match status" value="1"/>
</dbReference>
<dbReference type="GO" id="GO:0003824">
    <property type="term" value="F:catalytic activity"/>
    <property type="evidence" value="ECO:0007669"/>
    <property type="project" value="UniProtKB-ARBA"/>
</dbReference>
<proteinExistence type="predicted"/>
<dbReference type="NCBIfam" id="TIGR00254">
    <property type="entry name" value="GGDEF"/>
    <property type="match status" value="1"/>
</dbReference>
<dbReference type="InterPro" id="IPR052155">
    <property type="entry name" value="Biofilm_reg_signaling"/>
</dbReference>
<evidence type="ECO:0000313" key="5">
    <source>
        <dbReference type="Proteomes" id="UP000018542"/>
    </source>
</evidence>
<accession>V5SF10</accession>
<name>V5SF10_9HYPH</name>
<dbReference type="PATRIC" id="fig|1029756.8.peg.2067"/>
<evidence type="ECO:0000259" key="1">
    <source>
        <dbReference type="PROSITE" id="PS50112"/>
    </source>
</evidence>
<protein>
    <recommendedName>
        <fullName evidence="6">Diguanylate cyclase</fullName>
    </recommendedName>
</protein>
<dbReference type="InterPro" id="IPR001610">
    <property type="entry name" value="PAC"/>
</dbReference>
<keyword evidence="5" id="KW-1185">Reference proteome</keyword>
<dbReference type="Pfam" id="PF08448">
    <property type="entry name" value="PAS_4"/>
    <property type="match status" value="1"/>
</dbReference>
<dbReference type="KEGG" id="hni:W911_09930"/>
<reference evidence="4 5" key="1">
    <citation type="journal article" date="2014" name="Genome Announc.">
        <title>Complete Genome Sequence of Hyphomicrobium nitrativorans Strain NL23, a Denitrifying Bacterium Isolated from Biofilm of a Methanol-Fed Denitrification System Treating Seawater at the Montreal Biodome.</title>
        <authorList>
            <person name="Martineau C."/>
            <person name="Villeneuve C."/>
            <person name="Mauffrey F."/>
            <person name="Villemur R."/>
        </authorList>
    </citation>
    <scope>NUCLEOTIDE SEQUENCE [LARGE SCALE GENOMIC DNA]</scope>
    <source>
        <strain evidence="4">NL23</strain>
    </source>
</reference>
<dbReference type="SUPFAM" id="SSF55073">
    <property type="entry name" value="Nucleotide cyclase"/>
    <property type="match status" value="1"/>
</dbReference>
<sequence length="484" mass="53003">MGDLQLAQDNILDGGDAVDWSGAGLPSFGNWPAPLQISAAIVANAPGPMLLLIGPQAILYANSAGVALIGSCADGPVLGRPIVDVLPRYAELFAVALVRAARGEGTSFRNHELRCVRDGVPGAAWFNLEFTPVLDANGLTLGVLCMASEVTHHVERARELAVARKQLELAVILADAGETETALAESRFQFDTLTESLPQIVWSSDAEGRHDYFSRRWTEFTGIEPHEITEDTWKELVHPEDWERVWHAWEGARRTGEPYDIDYRFLHHSGDYRWLRVMALPVRDGRGAIMRWCGTSTDVHDAYLLSEERQRLAYELERIANWDQLTGVLTRRAFFERSEKIIVQLAREFGRVSVLMLDVDHFKQINDGYGHPAGDAVLSLTAKRMDGLLKGGDLLGRLGGEEFAVLLPGTAPDVAMAVADRIRSAIEVEPFAIDGGVRISVTLSIGVASGVACEGDLERLLSIADKALYQAKSGGRNRSALVEA</sequence>
<dbReference type="CDD" id="cd00130">
    <property type="entry name" value="PAS"/>
    <property type="match status" value="1"/>
</dbReference>
<dbReference type="SMART" id="SM00091">
    <property type="entry name" value="PAS"/>
    <property type="match status" value="2"/>
</dbReference>
<dbReference type="SUPFAM" id="SSF55785">
    <property type="entry name" value="PYP-like sensor domain (PAS domain)"/>
    <property type="match status" value="2"/>
</dbReference>
<dbReference type="SMART" id="SM00267">
    <property type="entry name" value="GGDEF"/>
    <property type="match status" value="1"/>
</dbReference>
<dbReference type="InterPro" id="IPR000160">
    <property type="entry name" value="GGDEF_dom"/>
</dbReference>
<dbReference type="PROSITE" id="PS50112">
    <property type="entry name" value="PAS"/>
    <property type="match status" value="1"/>
</dbReference>
<dbReference type="HOGENOM" id="CLU_000445_11_4_5"/>
<dbReference type="PANTHER" id="PTHR44757:SF2">
    <property type="entry name" value="BIOFILM ARCHITECTURE MAINTENANCE PROTEIN MBAA"/>
    <property type="match status" value="1"/>
</dbReference>
<dbReference type="InterPro" id="IPR013656">
    <property type="entry name" value="PAS_4"/>
</dbReference>
<dbReference type="STRING" id="1029756.W911_09930"/>
<dbReference type="Gene3D" id="3.30.450.20">
    <property type="entry name" value="PAS domain"/>
    <property type="match status" value="2"/>
</dbReference>
<dbReference type="NCBIfam" id="TIGR00229">
    <property type="entry name" value="sensory_box"/>
    <property type="match status" value="1"/>
</dbReference>
<dbReference type="InterPro" id="IPR000700">
    <property type="entry name" value="PAS-assoc_C"/>
</dbReference>
<dbReference type="InterPro" id="IPR035965">
    <property type="entry name" value="PAS-like_dom_sf"/>
</dbReference>
<dbReference type="CDD" id="cd01949">
    <property type="entry name" value="GGDEF"/>
    <property type="match status" value="1"/>
</dbReference>
<dbReference type="PROSITE" id="PS50113">
    <property type="entry name" value="PAC"/>
    <property type="match status" value="1"/>
</dbReference>
<evidence type="ECO:0000313" key="4">
    <source>
        <dbReference type="EMBL" id="AHB48635.1"/>
    </source>
</evidence>
<dbReference type="InterPro" id="IPR000014">
    <property type="entry name" value="PAS"/>
</dbReference>
<evidence type="ECO:0000259" key="2">
    <source>
        <dbReference type="PROSITE" id="PS50113"/>
    </source>
</evidence>
<dbReference type="InterPro" id="IPR029787">
    <property type="entry name" value="Nucleotide_cyclase"/>
</dbReference>
<feature type="domain" description="PAS" evidence="1">
    <location>
        <begin position="186"/>
        <end position="256"/>
    </location>
</feature>
<gene>
    <name evidence="4" type="ORF">W911_09930</name>
</gene>
<evidence type="ECO:0000259" key="3">
    <source>
        <dbReference type="PROSITE" id="PS50887"/>
    </source>
</evidence>
<dbReference type="EMBL" id="CP006912">
    <property type="protein sequence ID" value="AHB48635.1"/>
    <property type="molecule type" value="Genomic_DNA"/>
</dbReference>
<evidence type="ECO:0008006" key="6">
    <source>
        <dbReference type="Google" id="ProtNLM"/>
    </source>
</evidence>
<dbReference type="InterPro" id="IPR043128">
    <property type="entry name" value="Rev_trsase/Diguanyl_cyclase"/>
</dbReference>